<reference evidence="4" key="2">
    <citation type="submission" date="2020-05" db="UniProtKB">
        <authorList>
            <consortium name="EnsemblMetazoa"/>
        </authorList>
    </citation>
    <scope>IDENTIFICATION</scope>
</reference>
<evidence type="ECO:0000256" key="1">
    <source>
        <dbReference type="SAM" id="MobiDB-lite"/>
    </source>
</evidence>
<proteinExistence type="predicted"/>
<evidence type="ECO:0000313" key="4">
    <source>
        <dbReference type="EnsemblMetazoa" id="ASIC009019-PA"/>
    </source>
</evidence>
<evidence type="ECO:0000313" key="3">
    <source>
        <dbReference type="EMBL" id="KFB41417.1"/>
    </source>
</evidence>
<dbReference type="VEuPathDB" id="VectorBase:ASIC009019"/>
<keyword evidence="2" id="KW-0732">Signal</keyword>
<sequence>MKHVFTLLLLAVLAFALVAGEDSSQDDRGVKNAPLPAVDNAGPQPSGEKFDYLEPALKPKRSISVDETNESPSTEEDTDGVKVN</sequence>
<feature type="chain" id="PRO_5010759897" evidence="2">
    <location>
        <begin position="21"/>
        <end position="84"/>
    </location>
</feature>
<evidence type="ECO:0000256" key="2">
    <source>
        <dbReference type="SAM" id="SignalP"/>
    </source>
</evidence>
<accession>A0A084VTX3</accession>
<keyword evidence="5" id="KW-1185">Reference proteome</keyword>
<feature type="compositionally biased region" description="Acidic residues" evidence="1">
    <location>
        <begin position="67"/>
        <end position="78"/>
    </location>
</feature>
<organism evidence="3">
    <name type="scientific">Anopheles sinensis</name>
    <name type="common">Mosquito</name>
    <dbReference type="NCBI Taxonomy" id="74873"/>
    <lineage>
        <taxon>Eukaryota</taxon>
        <taxon>Metazoa</taxon>
        <taxon>Ecdysozoa</taxon>
        <taxon>Arthropoda</taxon>
        <taxon>Hexapoda</taxon>
        <taxon>Insecta</taxon>
        <taxon>Pterygota</taxon>
        <taxon>Neoptera</taxon>
        <taxon>Endopterygota</taxon>
        <taxon>Diptera</taxon>
        <taxon>Nematocera</taxon>
        <taxon>Culicoidea</taxon>
        <taxon>Culicidae</taxon>
        <taxon>Anophelinae</taxon>
        <taxon>Anopheles</taxon>
    </lineage>
</organism>
<dbReference type="VEuPathDB" id="VectorBase:ASIS022376"/>
<feature type="signal peptide" evidence="2">
    <location>
        <begin position="1"/>
        <end position="20"/>
    </location>
</feature>
<dbReference type="AlphaFoldDB" id="A0A084VTX3"/>
<name>A0A084VTX3_ANOSI</name>
<dbReference type="EMBL" id="KE525093">
    <property type="protein sequence ID" value="KFB41417.1"/>
    <property type="molecule type" value="Genomic_DNA"/>
</dbReference>
<reference evidence="3 5" key="1">
    <citation type="journal article" date="2014" name="BMC Genomics">
        <title>Genome sequence of Anopheles sinensis provides insight into genetics basis of mosquito competence for malaria parasites.</title>
        <authorList>
            <person name="Zhou D."/>
            <person name="Zhang D."/>
            <person name="Ding G."/>
            <person name="Shi L."/>
            <person name="Hou Q."/>
            <person name="Ye Y."/>
            <person name="Xu Y."/>
            <person name="Zhou H."/>
            <person name="Xiong C."/>
            <person name="Li S."/>
            <person name="Yu J."/>
            <person name="Hong S."/>
            <person name="Yu X."/>
            <person name="Zou P."/>
            <person name="Chen C."/>
            <person name="Chang X."/>
            <person name="Wang W."/>
            <person name="Lv Y."/>
            <person name="Sun Y."/>
            <person name="Ma L."/>
            <person name="Shen B."/>
            <person name="Zhu C."/>
        </authorList>
    </citation>
    <scope>NUCLEOTIDE SEQUENCE [LARGE SCALE GENOMIC DNA]</scope>
</reference>
<dbReference type="Proteomes" id="UP000030765">
    <property type="component" value="Unassembled WGS sequence"/>
</dbReference>
<gene>
    <name evidence="3" type="ORF">ZHAS_00009019</name>
</gene>
<dbReference type="EMBL" id="ATLV01016540">
    <property type="status" value="NOT_ANNOTATED_CDS"/>
    <property type="molecule type" value="Genomic_DNA"/>
</dbReference>
<dbReference type="EnsemblMetazoa" id="ASIC009019-RA">
    <property type="protein sequence ID" value="ASIC009019-PA"/>
    <property type="gene ID" value="ASIC009019"/>
</dbReference>
<protein>
    <submittedName>
        <fullName evidence="3 4">Putative acetyl xylan Esterase/Acetylesterase</fullName>
    </submittedName>
</protein>
<evidence type="ECO:0000313" key="5">
    <source>
        <dbReference type="Proteomes" id="UP000030765"/>
    </source>
</evidence>
<feature type="region of interest" description="Disordered" evidence="1">
    <location>
        <begin position="22"/>
        <end position="84"/>
    </location>
</feature>